<dbReference type="GO" id="GO:0000139">
    <property type="term" value="C:Golgi membrane"/>
    <property type="evidence" value="ECO:0007669"/>
    <property type="project" value="TreeGrafter"/>
</dbReference>
<dbReference type="SUPFAM" id="SSF48317">
    <property type="entry name" value="Acid phosphatase/Vanadium-dependent haloperoxidase"/>
    <property type="match status" value="1"/>
</dbReference>
<evidence type="ECO:0000313" key="12">
    <source>
        <dbReference type="EMBL" id="KAK5986687.1"/>
    </source>
</evidence>
<keyword evidence="4 9" id="KW-0812">Transmembrane</keyword>
<evidence type="ECO:0000256" key="7">
    <source>
        <dbReference type="ARBA" id="ARBA00023098"/>
    </source>
</evidence>
<keyword evidence="6 9" id="KW-1133">Transmembrane helix</keyword>
<keyword evidence="13" id="KW-1185">Reference proteome</keyword>
<protein>
    <submittedName>
        <fullName evidence="12">Phosphatidylcholine:ceramide cholinephosphotransferase 3</fullName>
    </submittedName>
</protein>
<dbReference type="AlphaFoldDB" id="A0AAN8IYV4"/>
<proteinExistence type="inferred from homology"/>
<dbReference type="Proteomes" id="UP001331761">
    <property type="component" value="Unassembled WGS sequence"/>
</dbReference>
<evidence type="ECO:0000256" key="9">
    <source>
        <dbReference type="SAM" id="Phobius"/>
    </source>
</evidence>
<dbReference type="GO" id="GO:0046513">
    <property type="term" value="P:ceramide biosynthetic process"/>
    <property type="evidence" value="ECO:0007669"/>
    <property type="project" value="TreeGrafter"/>
</dbReference>
<evidence type="ECO:0000256" key="5">
    <source>
        <dbReference type="ARBA" id="ARBA00022919"/>
    </source>
</evidence>
<comment type="similarity">
    <text evidence="2">Belongs to the sphingomyelin synthase family.</text>
</comment>
<feature type="transmembrane region" description="Helical" evidence="9">
    <location>
        <begin position="242"/>
        <end position="262"/>
    </location>
</feature>
<dbReference type="GO" id="GO:0033188">
    <property type="term" value="F:sphingomyelin synthase activity"/>
    <property type="evidence" value="ECO:0007669"/>
    <property type="project" value="TreeGrafter"/>
</dbReference>
<sequence length="330" mass="38851">MEDDHETFRRLLLAPIYIPFLRTHSHTVLTRRNIVSNTLTMSKYQITKWLFLFDYCLIAALCNYAVLAYTHDFSLRQPLPDILFSLFPEQEWASHFGDYMTFATLTSLCVLLIFHQSRAIVARRFLFIFATIYGLRSVTLLITQLPPGYENNTMRCREQVNITFKLFLSRIVEQAVRAGFQGKSNLICGDMLFSGHTLTMVTCALCVAYYLPARWRMFQWIPILFTAIGMACMIISRDHYTIDIFIAYWLSSFIFRTYHAFCEVNIPVERRKSVLYGLWMLWIVEWLEDDIVPGRVENEFEPPVDALFRLLGDQAIRRQEKSRIPHERFK</sequence>
<dbReference type="GO" id="GO:0006686">
    <property type="term" value="P:sphingomyelin biosynthetic process"/>
    <property type="evidence" value="ECO:0007669"/>
    <property type="project" value="TreeGrafter"/>
</dbReference>
<evidence type="ECO:0000256" key="4">
    <source>
        <dbReference type="ARBA" id="ARBA00022692"/>
    </source>
</evidence>
<dbReference type="Pfam" id="PF14360">
    <property type="entry name" value="PAP2_C"/>
    <property type="match status" value="1"/>
</dbReference>
<dbReference type="PANTHER" id="PTHR21290">
    <property type="entry name" value="SPHINGOMYELIN SYNTHETASE"/>
    <property type="match status" value="1"/>
</dbReference>
<feature type="transmembrane region" description="Helical" evidence="9">
    <location>
        <begin position="126"/>
        <end position="145"/>
    </location>
</feature>
<comment type="subcellular location">
    <subcellularLocation>
        <location evidence="1">Membrane</location>
        <topology evidence="1">Multi-pass membrane protein</topology>
    </subcellularLocation>
</comment>
<evidence type="ECO:0000256" key="1">
    <source>
        <dbReference type="ARBA" id="ARBA00004141"/>
    </source>
</evidence>
<evidence type="ECO:0000313" key="13">
    <source>
        <dbReference type="Proteomes" id="UP001331761"/>
    </source>
</evidence>
<evidence type="ECO:0000313" key="11">
    <source>
        <dbReference type="EMBL" id="KAK5982345.1"/>
    </source>
</evidence>
<feature type="transmembrane region" description="Helical" evidence="9">
    <location>
        <begin position="218"/>
        <end position="236"/>
    </location>
</feature>
<feature type="domain" description="Sphingomyelin synthase-like" evidence="10">
    <location>
        <begin position="188"/>
        <end position="260"/>
    </location>
</feature>
<reference evidence="12 13" key="1">
    <citation type="submission" date="2019-10" db="EMBL/GenBank/DDBJ databases">
        <title>Assembly and Annotation for the nematode Trichostrongylus colubriformis.</title>
        <authorList>
            <person name="Martin J."/>
        </authorList>
    </citation>
    <scope>NUCLEOTIDE SEQUENCE [LARGE SCALE GENOMIC DNA]</scope>
    <source>
        <strain evidence="12">G859</strain>
        <tissue evidence="12">Whole worm</tissue>
    </source>
</reference>
<organism evidence="12 13">
    <name type="scientific">Trichostrongylus colubriformis</name>
    <name type="common">Black scour worm</name>
    <dbReference type="NCBI Taxonomy" id="6319"/>
    <lineage>
        <taxon>Eukaryota</taxon>
        <taxon>Metazoa</taxon>
        <taxon>Ecdysozoa</taxon>
        <taxon>Nematoda</taxon>
        <taxon>Chromadorea</taxon>
        <taxon>Rhabditida</taxon>
        <taxon>Rhabditina</taxon>
        <taxon>Rhabditomorpha</taxon>
        <taxon>Strongyloidea</taxon>
        <taxon>Trichostrongylidae</taxon>
        <taxon>Trichostrongylus</taxon>
    </lineage>
</organism>
<dbReference type="EMBL" id="WIXE01005250">
    <property type="protein sequence ID" value="KAK5982345.1"/>
    <property type="molecule type" value="Genomic_DNA"/>
</dbReference>
<dbReference type="InterPro" id="IPR025749">
    <property type="entry name" value="Sphingomyelin_synth-like_dom"/>
</dbReference>
<feature type="transmembrane region" description="Helical" evidence="9">
    <location>
        <begin position="96"/>
        <end position="114"/>
    </location>
</feature>
<dbReference type="InterPro" id="IPR045221">
    <property type="entry name" value="Sphingomyelin_synth-like"/>
</dbReference>
<evidence type="ECO:0000256" key="8">
    <source>
        <dbReference type="ARBA" id="ARBA00023136"/>
    </source>
</evidence>
<evidence type="ECO:0000256" key="3">
    <source>
        <dbReference type="ARBA" id="ARBA00022679"/>
    </source>
</evidence>
<dbReference type="GO" id="GO:0005789">
    <property type="term" value="C:endoplasmic reticulum membrane"/>
    <property type="evidence" value="ECO:0007669"/>
    <property type="project" value="TreeGrafter"/>
</dbReference>
<name>A0AAN8IYV4_TRICO</name>
<evidence type="ECO:0000259" key="10">
    <source>
        <dbReference type="Pfam" id="PF14360"/>
    </source>
</evidence>
<keyword evidence="8 9" id="KW-0472">Membrane</keyword>
<dbReference type="PANTHER" id="PTHR21290:SF34">
    <property type="entry name" value="PHOSPHATIDYLCHOLINE:CERAMIDE CHOLINEPHOSPHOTRANSFERASE 3-RELATED"/>
    <property type="match status" value="1"/>
</dbReference>
<evidence type="ECO:0000256" key="2">
    <source>
        <dbReference type="ARBA" id="ARBA00005441"/>
    </source>
</evidence>
<accession>A0AAN8IYV4</accession>
<evidence type="ECO:0000256" key="6">
    <source>
        <dbReference type="ARBA" id="ARBA00022989"/>
    </source>
</evidence>
<gene>
    <name evidence="12" type="ORF">GCK32_012066</name>
    <name evidence="11" type="ORF">GCK32_014139</name>
</gene>
<keyword evidence="3" id="KW-0808">Transferase</keyword>
<dbReference type="InterPro" id="IPR036938">
    <property type="entry name" value="PAP2/HPO_sf"/>
</dbReference>
<keyword evidence="5" id="KW-0746">Sphingolipid metabolism</keyword>
<feature type="transmembrane region" description="Helical" evidence="9">
    <location>
        <begin position="49"/>
        <end position="69"/>
    </location>
</feature>
<dbReference type="GO" id="GO:0047493">
    <property type="term" value="F:ceramide cholinephosphotransferase activity"/>
    <property type="evidence" value="ECO:0007669"/>
    <property type="project" value="TreeGrafter"/>
</dbReference>
<dbReference type="GO" id="GO:0005886">
    <property type="term" value="C:plasma membrane"/>
    <property type="evidence" value="ECO:0007669"/>
    <property type="project" value="TreeGrafter"/>
</dbReference>
<feature type="transmembrane region" description="Helical" evidence="9">
    <location>
        <begin position="191"/>
        <end position="211"/>
    </location>
</feature>
<dbReference type="EMBL" id="WIXE01000341">
    <property type="protein sequence ID" value="KAK5986687.1"/>
    <property type="molecule type" value="Genomic_DNA"/>
</dbReference>
<comment type="caution">
    <text evidence="12">The sequence shown here is derived from an EMBL/GenBank/DDBJ whole genome shotgun (WGS) entry which is preliminary data.</text>
</comment>
<keyword evidence="7" id="KW-0443">Lipid metabolism</keyword>